<dbReference type="PANTHER" id="PTHR37834:SF2">
    <property type="entry name" value="ESTERASE, SGNH HYDROLASE-TYPE"/>
    <property type="match status" value="1"/>
</dbReference>
<dbReference type="Gene3D" id="3.40.50.1110">
    <property type="entry name" value="SGNH hydrolase"/>
    <property type="match status" value="1"/>
</dbReference>
<feature type="signal peptide" evidence="1">
    <location>
        <begin position="1"/>
        <end position="18"/>
    </location>
</feature>
<dbReference type="CDD" id="cd01831">
    <property type="entry name" value="Endoglucanase_E_like"/>
    <property type="match status" value="1"/>
</dbReference>
<evidence type="ECO:0000256" key="1">
    <source>
        <dbReference type="SAM" id="SignalP"/>
    </source>
</evidence>
<proteinExistence type="predicted"/>
<dbReference type="GO" id="GO:0052689">
    <property type="term" value="F:carboxylic ester hydrolase activity"/>
    <property type="evidence" value="ECO:0007669"/>
    <property type="project" value="InterPro"/>
</dbReference>
<gene>
    <name evidence="2" type="ORF">N7450_004243</name>
</gene>
<keyword evidence="3" id="KW-1185">Reference proteome</keyword>
<reference evidence="2 3" key="1">
    <citation type="journal article" date="2023" name="IMA Fungus">
        <title>Comparative genomic study of the Penicillium genus elucidates a diverse pangenome and 15 lateral gene transfer events.</title>
        <authorList>
            <person name="Petersen C."/>
            <person name="Sorensen T."/>
            <person name="Nielsen M.R."/>
            <person name="Sondergaard T.E."/>
            <person name="Sorensen J.L."/>
            <person name="Fitzpatrick D.A."/>
            <person name="Frisvad J.C."/>
            <person name="Nielsen K.L."/>
        </authorList>
    </citation>
    <scope>NUCLEOTIDE SEQUENCE [LARGE SCALE GENOMIC DNA]</scope>
    <source>
        <strain evidence="2 3">IBT 29057</strain>
    </source>
</reference>
<evidence type="ECO:0000313" key="3">
    <source>
        <dbReference type="Proteomes" id="UP001216150"/>
    </source>
</evidence>
<feature type="chain" id="PRO_5041951823" evidence="1">
    <location>
        <begin position="19"/>
        <end position="430"/>
    </location>
</feature>
<name>A0AAD6DPW8_9EURO</name>
<dbReference type="EMBL" id="JAQJAC010000003">
    <property type="protein sequence ID" value="KAJ5590271.1"/>
    <property type="molecule type" value="Genomic_DNA"/>
</dbReference>
<evidence type="ECO:0000313" key="2">
    <source>
        <dbReference type="EMBL" id="KAJ5590271.1"/>
    </source>
</evidence>
<dbReference type="AlphaFoldDB" id="A0AAD6DPW8"/>
<dbReference type="SUPFAM" id="SSF52266">
    <property type="entry name" value="SGNH hydrolase"/>
    <property type="match status" value="1"/>
</dbReference>
<accession>A0AAD6DPW8</accession>
<keyword evidence="1" id="KW-0732">Signal</keyword>
<dbReference type="PANTHER" id="PTHR37834">
    <property type="entry name" value="GDSL-LIKE LIPASE/ACYLHYDROLASE DOMAIN PROTEIN (AFU_ORTHOLOGUE AFUA_2G00620)"/>
    <property type="match status" value="1"/>
</dbReference>
<dbReference type="InterPro" id="IPR052762">
    <property type="entry name" value="PCW_deacetylase/CE"/>
</dbReference>
<sequence>MRITHLFGLLAFSLSATATILENGQERLDPWPGQAPQIDLDDSWKTYEADEPEVAFKGRWDSQHGGRSSSPVFPIPLPLATIANDDPDIRAPGIKTEFTGNKLAVSFGPKTSDGALVAYRVGNLDWQYSNVTADSTYQFIGEESNLGDIPLETGKVFEMRGSSRFVRSSRLYLQPQTVQVASVSSGSDAQLNVPPKFDKKVEVIGGSTEPMRLSSWSWLFVAGLGNVEHTLTAYPGVCLVDKQCYGGQSHGMNWYWHKASDPGSRAREFFGDEPEDFDVKGDQPTDLFLIQMGGNDHRHPNEIPGRNYYHTYVELIDDIHRNHPHATVLLVSQWGLWRQEGLDFVQDEVYEEEHRQVHEHFKDQGFVYYFNTKGILQHNDINPKNHPTDVGHIKLASHLLQWVRVVLRWELEPLGEVTHGTLYWNNMQQY</sequence>
<dbReference type="InterPro" id="IPR036514">
    <property type="entry name" value="SGNH_hydro_sf"/>
</dbReference>
<protein>
    <submittedName>
        <fullName evidence="2">Acetylxylan esterase</fullName>
    </submittedName>
</protein>
<comment type="caution">
    <text evidence="2">The sequence shown here is derived from an EMBL/GenBank/DDBJ whole genome shotgun (WGS) entry which is preliminary data.</text>
</comment>
<dbReference type="Proteomes" id="UP001216150">
    <property type="component" value="Unassembled WGS sequence"/>
</dbReference>
<dbReference type="InterPro" id="IPR037461">
    <property type="entry name" value="CtCE2-like_dom"/>
</dbReference>
<organism evidence="2 3">
    <name type="scientific">Penicillium hetheringtonii</name>
    <dbReference type="NCBI Taxonomy" id="911720"/>
    <lineage>
        <taxon>Eukaryota</taxon>
        <taxon>Fungi</taxon>
        <taxon>Dikarya</taxon>
        <taxon>Ascomycota</taxon>
        <taxon>Pezizomycotina</taxon>
        <taxon>Eurotiomycetes</taxon>
        <taxon>Eurotiomycetidae</taxon>
        <taxon>Eurotiales</taxon>
        <taxon>Aspergillaceae</taxon>
        <taxon>Penicillium</taxon>
    </lineage>
</organism>